<feature type="non-terminal residue" evidence="9">
    <location>
        <position position="177"/>
    </location>
</feature>
<dbReference type="PRINTS" id="PR00756">
    <property type="entry name" value="ALADIPTASE"/>
</dbReference>
<dbReference type="Proteomes" id="UP000094527">
    <property type="component" value="Unassembled WGS sequence"/>
</dbReference>
<keyword evidence="5 9" id="KW-0378">Hydrolase</keyword>
<dbReference type="EC" id="3.4.11.7" evidence="4"/>
<evidence type="ECO:0000256" key="1">
    <source>
        <dbReference type="ARBA" id="ARBA00001703"/>
    </source>
</evidence>
<dbReference type="GO" id="GO:0005615">
    <property type="term" value="C:extracellular space"/>
    <property type="evidence" value="ECO:0007669"/>
    <property type="project" value="TreeGrafter"/>
</dbReference>
<dbReference type="SUPFAM" id="SSF55486">
    <property type="entry name" value="Metalloproteases ('zincins'), catalytic domain"/>
    <property type="match status" value="1"/>
</dbReference>
<dbReference type="GO" id="GO:0070006">
    <property type="term" value="F:metalloaminopeptidase activity"/>
    <property type="evidence" value="ECO:0007669"/>
    <property type="project" value="TreeGrafter"/>
</dbReference>
<keyword evidence="5 9" id="KW-0645">Protease</keyword>
<dbReference type="OrthoDB" id="10031169at2759"/>
<evidence type="ECO:0000313" key="10">
    <source>
        <dbReference type="Proteomes" id="UP000094527"/>
    </source>
</evidence>
<dbReference type="InterPro" id="IPR014782">
    <property type="entry name" value="Peptidase_M1_dom"/>
</dbReference>
<evidence type="ECO:0000259" key="8">
    <source>
        <dbReference type="Pfam" id="PF17900"/>
    </source>
</evidence>
<accession>A0A1D2N0E3</accession>
<dbReference type="Pfam" id="PF17900">
    <property type="entry name" value="Peptidase_M1_N"/>
    <property type="match status" value="1"/>
</dbReference>
<proteinExistence type="predicted"/>
<dbReference type="InterPro" id="IPR050344">
    <property type="entry name" value="Peptidase_M1_aminopeptidases"/>
</dbReference>
<dbReference type="GO" id="GO:0005886">
    <property type="term" value="C:plasma membrane"/>
    <property type="evidence" value="ECO:0007669"/>
    <property type="project" value="UniProtKB-SubCell"/>
</dbReference>
<evidence type="ECO:0000256" key="2">
    <source>
        <dbReference type="ARBA" id="ARBA00004609"/>
    </source>
</evidence>
<evidence type="ECO:0000256" key="5">
    <source>
        <dbReference type="ARBA" id="ARBA00022438"/>
    </source>
</evidence>
<dbReference type="AlphaFoldDB" id="A0A1D2N0E3"/>
<evidence type="ECO:0000313" key="9">
    <source>
        <dbReference type="EMBL" id="ODM98763.1"/>
    </source>
</evidence>
<dbReference type="GO" id="GO:0008270">
    <property type="term" value="F:zinc ion binding"/>
    <property type="evidence" value="ECO:0007669"/>
    <property type="project" value="InterPro"/>
</dbReference>
<comment type="subcellular location">
    <subcellularLocation>
        <location evidence="2">Cell membrane</location>
        <topology evidence="2">Lipid-anchor</topology>
        <topology evidence="2">GPI-anchor</topology>
    </subcellularLocation>
</comment>
<dbReference type="Gene3D" id="3.30.2010.30">
    <property type="match status" value="1"/>
</dbReference>
<dbReference type="InterPro" id="IPR001930">
    <property type="entry name" value="Peptidase_M1"/>
</dbReference>
<dbReference type="SUPFAM" id="SSF63737">
    <property type="entry name" value="Leukotriene A4 hydrolase N-terminal domain"/>
    <property type="match status" value="1"/>
</dbReference>
<feature type="domain" description="Peptidase M1 membrane alanine aminopeptidase" evidence="7">
    <location>
        <begin position="137"/>
        <end position="176"/>
    </location>
</feature>
<dbReference type="GO" id="GO:0006508">
    <property type="term" value="P:proteolysis"/>
    <property type="evidence" value="ECO:0007669"/>
    <property type="project" value="InterPro"/>
</dbReference>
<dbReference type="STRING" id="48709.A0A1D2N0E3"/>
<comment type="catalytic activity">
    <reaction evidence="1">
        <text>Release of N-terminal glutamate (and to a lesser extent aspartate) from a peptide.</text>
        <dbReference type="EC" id="3.4.11.7"/>
    </reaction>
</comment>
<dbReference type="Pfam" id="PF01433">
    <property type="entry name" value="Peptidase_M1"/>
    <property type="match status" value="1"/>
</dbReference>
<dbReference type="InterPro" id="IPR042097">
    <property type="entry name" value="Aminopeptidase_N-like_N_sf"/>
</dbReference>
<dbReference type="GO" id="GO:0043171">
    <property type="term" value="P:peptide catabolic process"/>
    <property type="evidence" value="ECO:0007669"/>
    <property type="project" value="TreeGrafter"/>
</dbReference>
<dbReference type="Gene3D" id="2.60.40.1730">
    <property type="entry name" value="tricorn interacting facor f3 domain"/>
    <property type="match status" value="1"/>
</dbReference>
<dbReference type="PANTHER" id="PTHR11533:SF276">
    <property type="entry name" value="GLUTAMYL AMINOPEPTIDASE"/>
    <property type="match status" value="1"/>
</dbReference>
<sequence>MFQKGDYTLEIKFQGDMTKKIVGVYRASYFDKLANETRYVVSTKFQPTDARRAFPCFDEPGFKSTFSLRVVRPRNLTCISNMPIHSEELNTPEPGYTTVFFEKSVPMVTYLAPQYVVVSSTHKYHIPLAKQAPNVEYAASIAPKMVEFYEDYFQVKYPLPKLDIIGIPEFISGAMEH</sequence>
<comment type="caution">
    <text evidence="9">The sequence shown here is derived from an EMBL/GenBank/DDBJ whole genome shotgun (WGS) entry which is preliminary data.</text>
</comment>
<dbReference type="OMA" id="TIAHEVI"/>
<dbReference type="GO" id="GO:0005737">
    <property type="term" value="C:cytoplasm"/>
    <property type="evidence" value="ECO:0007669"/>
    <property type="project" value="TreeGrafter"/>
</dbReference>
<dbReference type="EMBL" id="LJIJ01000326">
    <property type="protein sequence ID" value="ODM98763.1"/>
    <property type="molecule type" value="Genomic_DNA"/>
</dbReference>
<keyword evidence="5 9" id="KW-0031">Aminopeptidase</keyword>
<evidence type="ECO:0000256" key="4">
    <source>
        <dbReference type="ARBA" id="ARBA00012567"/>
    </source>
</evidence>
<protein>
    <recommendedName>
        <fullName evidence="4">glutamyl aminopeptidase</fullName>
        <ecNumber evidence="4">3.4.11.7</ecNumber>
    </recommendedName>
</protein>
<reference evidence="9 10" key="1">
    <citation type="journal article" date="2016" name="Genome Biol. Evol.">
        <title>Gene Family Evolution Reflects Adaptation to Soil Environmental Stressors in the Genome of the Collembolan Orchesella cincta.</title>
        <authorList>
            <person name="Faddeeva-Vakhrusheva A."/>
            <person name="Derks M.F."/>
            <person name="Anvar S.Y."/>
            <person name="Agamennone V."/>
            <person name="Suring W."/>
            <person name="Smit S."/>
            <person name="van Straalen N.M."/>
            <person name="Roelofs D."/>
        </authorList>
    </citation>
    <scope>NUCLEOTIDE SEQUENCE [LARGE SCALE GENOMIC DNA]</scope>
    <source>
        <tissue evidence="9">Mixed pool</tissue>
    </source>
</reference>
<dbReference type="GO" id="GO:0042277">
    <property type="term" value="F:peptide binding"/>
    <property type="evidence" value="ECO:0007669"/>
    <property type="project" value="TreeGrafter"/>
</dbReference>
<evidence type="ECO:0000259" key="7">
    <source>
        <dbReference type="Pfam" id="PF01433"/>
    </source>
</evidence>
<comment type="subunit">
    <text evidence="3">Homodimer; disulfide-linked.</text>
</comment>
<dbReference type="GO" id="GO:0004230">
    <property type="term" value="F:glutamyl aminopeptidase activity"/>
    <property type="evidence" value="ECO:0007669"/>
    <property type="project" value="UniProtKB-EC"/>
</dbReference>
<feature type="domain" description="Aminopeptidase N-like N-terminal" evidence="8">
    <location>
        <begin position="3"/>
        <end position="111"/>
    </location>
</feature>
<evidence type="ECO:0000256" key="3">
    <source>
        <dbReference type="ARBA" id="ARBA00011748"/>
    </source>
</evidence>
<dbReference type="InterPro" id="IPR045357">
    <property type="entry name" value="Aminopeptidase_N-like_N"/>
</dbReference>
<keyword evidence="6" id="KW-0106">Calcium</keyword>
<evidence type="ECO:0000256" key="6">
    <source>
        <dbReference type="ARBA" id="ARBA00022837"/>
    </source>
</evidence>
<name>A0A1D2N0E3_ORCCI</name>
<gene>
    <name evidence="9" type="ORF">Ocin01_07927</name>
</gene>
<dbReference type="PANTHER" id="PTHR11533">
    <property type="entry name" value="PROTEASE M1 ZINC METALLOPROTEASE"/>
    <property type="match status" value="1"/>
</dbReference>
<keyword evidence="10" id="KW-1185">Reference proteome</keyword>
<organism evidence="9 10">
    <name type="scientific">Orchesella cincta</name>
    <name type="common">Springtail</name>
    <name type="synonym">Podura cincta</name>
    <dbReference type="NCBI Taxonomy" id="48709"/>
    <lineage>
        <taxon>Eukaryota</taxon>
        <taxon>Metazoa</taxon>
        <taxon>Ecdysozoa</taxon>
        <taxon>Arthropoda</taxon>
        <taxon>Hexapoda</taxon>
        <taxon>Collembola</taxon>
        <taxon>Entomobryomorpha</taxon>
        <taxon>Entomobryoidea</taxon>
        <taxon>Orchesellidae</taxon>
        <taxon>Orchesellinae</taxon>
        <taxon>Orchesella</taxon>
    </lineage>
</organism>